<feature type="compositionally biased region" description="Polar residues" evidence="2">
    <location>
        <begin position="152"/>
        <end position="171"/>
    </location>
</feature>
<keyword evidence="1" id="KW-0479">Metal-binding</keyword>
<protein>
    <recommendedName>
        <fullName evidence="3">CCHC-type domain-containing protein</fullName>
    </recommendedName>
</protein>
<feature type="compositionally biased region" description="Gly residues" evidence="2">
    <location>
        <begin position="91"/>
        <end position="119"/>
    </location>
</feature>
<comment type="caution">
    <text evidence="4">The sequence shown here is derived from an EMBL/GenBank/DDBJ whole genome shotgun (WGS) entry which is preliminary data.</text>
</comment>
<dbReference type="GO" id="GO:0008270">
    <property type="term" value="F:zinc ion binding"/>
    <property type="evidence" value="ECO:0007669"/>
    <property type="project" value="UniProtKB-KW"/>
</dbReference>
<dbReference type="OrthoDB" id="3018720at2759"/>
<dbReference type="PANTHER" id="PTHR48226:SF1">
    <property type="entry name" value="WAS_WASL-INTERACTING PROTEIN FAMILY MEMBER 1"/>
    <property type="match status" value="1"/>
</dbReference>
<evidence type="ECO:0000256" key="2">
    <source>
        <dbReference type="SAM" id="MobiDB-lite"/>
    </source>
</evidence>
<dbReference type="AlphaFoldDB" id="A0A550CF48"/>
<feature type="compositionally biased region" description="Polar residues" evidence="2">
    <location>
        <begin position="128"/>
        <end position="145"/>
    </location>
</feature>
<evidence type="ECO:0000313" key="5">
    <source>
        <dbReference type="Proteomes" id="UP000320762"/>
    </source>
</evidence>
<keyword evidence="1" id="KW-0863">Zinc-finger</keyword>
<feature type="compositionally biased region" description="Basic and acidic residues" evidence="2">
    <location>
        <begin position="29"/>
        <end position="50"/>
    </location>
</feature>
<dbReference type="PANTHER" id="PTHR48226">
    <property type="entry name" value="OS06G0326200 PROTEIN"/>
    <property type="match status" value="1"/>
</dbReference>
<sequence length="454" mass="49136">MPPPADSMSGRTGLMGSTPMMDLEGLNIEELRRGLDELDRPRRELNEDRARRRAAKEANVSDDEEEMTNVVATYKKVIDALEKLDAQVRDGGNGGGSGGGGGGGSGGGGPGHAGGSGGDGPRHAGGPSYTTPTDPQGAPPQSTSRPALPSHLKSNPFNNEAVKNNTFNTTDGSIPPHLHTLAFNNISPPLTLFTPTFLARLRRAQNLKFQSIGHGENAKAKVLNWEEMGVMDERLMARDDWQAAYNTFIRFIGELADPGHGDAITKGWALHLDRMISDPDFADQFAAFKDFDIDLRAQFFQRHFVIDPDHPKWESALNNAKIRMARVPAPAHAPATSPSSPISDLRSPRPYQSSPSRRVHPYQQSFRPSGDVLCLRCGSAGHRANSCQATRPSMPGRQFFVEHNQGRLVAKDGRHVCVHFNLRGCTENPNTTGHGAHICSLCGAHHAASGCTRN</sequence>
<reference evidence="4 5" key="1">
    <citation type="journal article" date="2019" name="New Phytol.">
        <title>Comparative genomics reveals unique wood-decay strategies and fruiting body development in the Schizophyllaceae.</title>
        <authorList>
            <person name="Almasi E."/>
            <person name="Sahu N."/>
            <person name="Krizsan K."/>
            <person name="Balint B."/>
            <person name="Kovacs G.M."/>
            <person name="Kiss B."/>
            <person name="Cseklye J."/>
            <person name="Drula E."/>
            <person name="Henrissat B."/>
            <person name="Nagy I."/>
            <person name="Chovatia M."/>
            <person name="Adam C."/>
            <person name="LaButti K."/>
            <person name="Lipzen A."/>
            <person name="Riley R."/>
            <person name="Grigoriev I.V."/>
            <person name="Nagy L.G."/>
        </authorList>
    </citation>
    <scope>NUCLEOTIDE SEQUENCE [LARGE SCALE GENOMIC DNA]</scope>
    <source>
        <strain evidence="4 5">NL-1724</strain>
    </source>
</reference>
<dbReference type="GO" id="GO:0003676">
    <property type="term" value="F:nucleic acid binding"/>
    <property type="evidence" value="ECO:0007669"/>
    <property type="project" value="InterPro"/>
</dbReference>
<keyword evidence="1" id="KW-0862">Zinc</keyword>
<gene>
    <name evidence="4" type="ORF">BD626DRAFT_456756</name>
</gene>
<feature type="compositionally biased region" description="Low complexity" evidence="2">
    <location>
        <begin position="329"/>
        <end position="356"/>
    </location>
</feature>
<feature type="region of interest" description="Disordered" evidence="2">
    <location>
        <begin position="88"/>
        <end position="171"/>
    </location>
</feature>
<dbReference type="Proteomes" id="UP000320762">
    <property type="component" value="Unassembled WGS sequence"/>
</dbReference>
<keyword evidence="5" id="KW-1185">Reference proteome</keyword>
<feature type="domain" description="CCHC-type" evidence="3">
    <location>
        <begin position="374"/>
        <end position="387"/>
    </location>
</feature>
<feature type="region of interest" description="Disordered" evidence="2">
    <location>
        <begin position="329"/>
        <end position="364"/>
    </location>
</feature>
<feature type="region of interest" description="Disordered" evidence="2">
    <location>
        <begin position="1"/>
        <end position="68"/>
    </location>
</feature>
<dbReference type="STRING" id="97359.A0A550CF48"/>
<accession>A0A550CF48</accession>
<dbReference type="InterPro" id="IPR001878">
    <property type="entry name" value="Znf_CCHC"/>
</dbReference>
<dbReference type="EMBL" id="VDMD01000009">
    <property type="protein sequence ID" value="TRM63421.1"/>
    <property type="molecule type" value="Genomic_DNA"/>
</dbReference>
<dbReference type="InterPro" id="IPR053099">
    <property type="entry name" value="WAS/WASL-interacting_domain"/>
</dbReference>
<organism evidence="4 5">
    <name type="scientific">Schizophyllum amplum</name>
    <dbReference type="NCBI Taxonomy" id="97359"/>
    <lineage>
        <taxon>Eukaryota</taxon>
        <taxon>Fungi</taxon>
        <taxon>Dikarya</taxon>
        <taxon>Basidiomycota</taxon>
        <taxon>Agaricomycotina</taxon>
        <taxon>Agaricomycetes</taxon>
        <taxon>Agaricomycetidae</taxon>
        <taxon>Agaricales</taxon>
        <taxon>Schizophyllaceae</taxon>
        <taxon>Schizophyllum</taxon>
    </lineage>
</organism>
<proteinExistence type="predicted"/>
<dbReference type="PROSITE" id="PS50158">
    <property type="entry name" value="ZF_CCHC"/>
    <property type="match status" value="1"/>
</dbReference>
<name>A0A550CF48_9AGAR</name>
<evidence type="ECO:0000259" key="3">
    <source>
        <dbReference type="PROSITE" id="PS50158"/>
    </source>
</evidence>
<dbReference type="GO" id="GO:0030048">
    <property type="term" value="P:actin filament-based movement"/>
    <property type="evidence" value="ECO:0007669"/>
    <property type="project" value="TreeGrafter"/>
</dbReference>
<evidence type="ECO:0000256" key="1">
    <source>
        <dbReference type="PROSITE-ProRule" id="PRU00047"/>
    </source>
</evidence>
<evidence type="ECO:0000313" key="4">
    <source>
        <dbReference type="EMBL" id="TRM63421.1"/>
    </source>
</evidence>
<dbReference type="GO" id="GO:0005884">
    <property type="term" value="C:actin filament"/>
    <property type="evidence" value="ECO:0007669"/>
    <property type="project" value="TreeGrafter"/>
</dbReference>